<dbReference type="InterPro" id="IPR007312">
    <property type="entry name" value="Phosphoesterase"/>
</dbReference>
<keyword evidence="9" id="KW-1185">Reference proteome</keyword>
<accession>A0A6P2BN54</accession>
<organism evidence="8 9">
    <name type="scientific">Trebonia kvetii</name>
    <dbReference type="NCBI Taxonomy" id="2480626"/>
    <lineage>
        <taxon>Bacteria</taxon>
        <taxon>Bacillati</taxon>
        <taxon>Actinomycetota</taxon>
        <taxon>Actinomycetes</taxon>
        <taxon>Streptosporangiales</taxon>
        <taxon>Treboniaceae</taxon>
        <taxon>Trebonia</taxon>
    </lineage>
</organism>
<dbReference type="PANTHER" id="PTHR31956">
    <property type="entry name" value="NON-SPECIFIC PHOSPHOLIPASE C4-RELATED"/>
    <property type="match status" value="1"/>
</dbReference>
<evidence type="ECO:0000256" key="3">
    <source>
        <dbReference type="ARBA" id="ARBA00012018"/>
    </source>
</evidence>
<evidence type="ECO:0000256" key="7">
    <source>
        <dbReference type="ARBA" id="ARBA00048421"/>
    </source>
</evidence>
<dbReference type="InterPro" id="IPR017850">
    <property type="entry name" value="Alkaline_phosphatase_core_sf"/>
</dbReference>
<dbReference type="Proteomes" id="UP000460272">
    <property type="component" value="Unassembled WGS sequence"/>
</dbReference>
<keyword evidence="6" id="KW-0843">Virulence</keyword>
<proteinExistence type="inferred from homology"/>
<comment type="similarity">
    <text evidence="2">Belongs to the bacterial phospholipase C family.</text>
</comment>
<evidence type="ECO:0000256" key="5">
    <source>
        <dbReference type="ARBA" id="ARBA00022801"/>
    </source>
</evidence>
<dbReference type="EC" id="3.1.4.3" evidence="3"/>
<dbReference type="RefSeq" id="WP_145861266.1">
    <property type="nucleotide sequence ID" value="NZ_RPFW01000009.1"/>
</dbReference>
<dbReference type="OrthoDB" id="4181857at2"/>
<reference evidence="8 9" key="1">
    <citation type="submission" date="2018-11" db="EMBL/GenBank/DDBJ databases">
        <title>Trebonia kvetii gen.nov., sp.nov., a novel acidophilic actinobacterium, and proposal of the new actinobacterial family Treboniaceae fam. nov.</title>
        <authorList>
            <person name="Rapoport D."/>
            <person name="Sagova-Mareckova M."/>
            <person name="Sedlacek I."/>
            <person name="Provaznik J."/>
            <person name="Kralova S."/>
            <person name="Pavlinic D."/>
            <person name="Benes V."/>
            <person name="Kopecky J."/>
        </authorList>
    </citation>
    <scope>NUCLEOTIDE SEQUENCE [LARGE SCALE GENOMIC DNA]</scope>
    <source>
        <strain evidence="8 9">15Tr583</strain>
    </source>
</reference>
<dbReference type="EMBL" id="RPFW01000009">
    <property type="protein sequence ID" value="TVZ00444.1"/>
    <property type="molecule type" value="Genomic_DNA"/>
</dbReference>
<gene>
    <name evidence="8" type="ORF">EAS64_38135</name>
</gene>
<dbReference type="Pfam" id="PF04185">
    <property type="entry name" value="Phosphoesterase"/>
    <property type="match status" value="1"/>
</dbReference>
<dbReference type="GO" id="GO:0009395">
    <property type="term" value="P:phospholipid catabolic process"/>
    <property type="evidence" value="ECO:0007669"/>
    <property type="project" value="TreeGrafter"/>
</dbReference>
<dbReference type="InterPro" id="IPR006311">
    <property type="entry name" value="TAT_signal"/>
</dbReference>
<name>A0A6P2BN54_9ACTN</name>
<keyword evidence="4" id="KW-0964">Secreted</keyword>
<evidence type="ECO:0000256" key="6">
    <source>
        <dbReference type="ARBA" id="ARBA00023026"/>
    </source>
</evidence>
<evidence type="ECO:0000313" key="9">
    <source>
        <dbReference type="Proteomes" id="UP000460272"/>
    </source>
</evidence>
<evidence type="ECO:0000313" key="8">
    <source>
        <dbReference type="EMBL" id="TVZ00444.1"/>
    </source>
</evidence>
<sequence>MDERQGKGGGGASAGRVSRRGVLKTGIAAGALIGTGAWGTAASAAPLRRPGSLPYPKLAAGTDTIPQIEHVVVLMMENHSYDNYLGMLQRPGADGFRLGRDGLPTAANPYGNGQIQNAFRMPTHCQLDARPSQEWTASHNAYDNGRMDGFVSTPIDPLTTQTVGGVAMGYWQAEDLPFYYSLYRQFPIADRYHSSVLGQTFPNRRYLLAATSIGQIDDTAPALTDYPAAGTIFDQFDAHGISWKDYTAALVPTSSSLALYPALYEKNAATKIVLDAEFFTDAAAGTLPNFSLVEPDYGTTSEENPQNIALGEQFAASIINAVIQGPGWRKTALILTYDEHGGYYDHVPPPAAIPPDMTASARP</sequence>
<comment type="caution">
    <text evidence="8">The sequence shown here is derived from an EMBL/GenBank/DDBJ whole genome shotgun (WGS) entry which is preliminary data.</text>
</comment>
<evidence type="ECO:0000256" key="2">
    <source>
        <dbReference type="ARBA" id="ARBA00009717"/>
    </source>
</evidence>
<comment type="subcellular location">
    <subcellularLocation>
        <location evidence="1">Secreted</location>
        <location evidence="1">Cell wall</location>
    </subcellularLocation>
</comment>
<dbReference type="AlphaFoldDB" id="A0A6P2BN54"/>
<evidence type="ECO:0000256" key="4">
    <source>
        <dbReference type="ARBA" id="ARBA00022512"/>
    </source>
</evidence>
<keyword evidence="4" id="KW-0134">Cell wall</keyword>
<comment type="catalytic activity">
    <reaction evidence="7">
        <text>a 1,2-diacyl-sn-glycero-3-phosphocholine + H2O = phosphocholine + a 1,2-diacyl-sn-glycerol + H(+)</text>
        <dbReference type="Rhea" id="RHEA:10604"/>
        <dbReference type="ChEBI" id="CHEBI:15377"/>
        <dbReference type="ChEBI" id="CHEBI:15378"/>
        <dbReference type="ChEBI" id="CHEBI:17815"/>
        <dbReference type="ChEBI" id="CHEBI:57643"/>
        <dbReference type="ChEBI" id="CHEBI:295975"/>
        <dbReference type="EC" id="3.1.4.3"/>
    </reaction>
    <physiologicalReaction direction="left-to-right" evidence="7">
        <dbReference type="Rhea" id="RHEA:10605"/>
    </physiologicalReaction>
</comment>
<keyword evidence="5" id="KW-0378">Hydrolase</keyword>
<evidence type="ECO:0000256" key="1">
    <source>
        <dbReference type="ARBA" id="ARBA00004191"/>
    </source>
</evidence>
<dbReference type="Gene3D" id="3.40.720.10">
    <property type="entry name" value="Alkaline Phosphatase, subunit A"/>
    <property type="match status" value="2"/>
</dbReference>
<protein>
    <recommendedName>
        <fullName evidence="3">phospholipase C</fullName>
        <ecNumber evidence="3">3.1.4.3</ecNumber>
    </recommendedName>
</protein>
<dbReference type="PROSITE" id="PS51318">
    <property type="entry name" value="TAT"/>
    <property type="match status" value="1"/>
</dbReference>
<dbReference type="GO" id="GO:0034480">
    <property type="term" value="F:phosphatidylcholine phospholipase C activity"/>
    <property type="evidence" value="ECO:0007669"/>
    <property type="project" value="UniProtKB-EC"/>
</dbReference>
<dbReference type="PANTHER" id="PTHR31956:SF1">
    <property type="entry name" value="NON-SPECIFIC PHOSPHOLIPASE C1"/>
    <property type="match status" value="1"/>
</dbReference>